<feature type="non-terminal residue" evidence="2">
    <location>
        <position position="1"/>
    </location>
</feature>
<dbReference type="AlphaFoldDB" id="A0A409YN62"/>
<dbReference type="EMBL" id="NHYE01000620">
    <property type="protein sequence ID" value="PPR04480.1"/>
    <property type="molecule type" value="Genomic_DNA"/>
</dbReference>
<reference evidence="2 3" key="1">
    <citation type="journal article" date="2018" name="Evol. Lett.">
        <title>Horizontal gene cluster transfer increased hallucinogenic mushroom diversity.</title>
        <authorList>
            <person name="Reynolds H.T."/>
            <person name="Vijayakumar V."/>
            <person name="Gluck-Thaler E."/>
            <person name="Korotkin H.B."/>
            <person name="Matheny P.B."/>
            <person name="Slot J.C."/>
        </authorList>
    </citation>
    <scope>NUCLEOTIDE SEQUENCE [LARGE SCALE GENOMIC DNA]</scope>
    <source>
        <strain evidence="2 3">SRW20</strain>
    </source>
</reference>
<evidence type="ECO:0000313" key="3">
    <source>
        <dbReference type="Proteomes" id="UP000284706"/>
    </source>
</evidence>
<sequence length="196" mass="21143">RLFGQGTRARFNVPPLSCLHFGVETTSAPSSSYFGGARIFESYLSFHHSPLCRDLRPDSLEGFVHSKDRGMAAPLWESATDALSLAIFLDLLRYLSCRDFHHDSLEGFVHSKDRGMAAPSWESATDGIPTAPLGQTSLASGGASSQQICICKYGSTLCSPFLLGHETDPKLLVSSWTSPRSKPSMAAPSMESATGK</sequence>
<evidence type="ECO:0000256" key="1">
    <source>
        <dbReference type="SAM" id="MobiDB-lite"/>
    </source>
</evidence>
<organism evidence="2 3">
    <name type="scientific">Gymnopilus dilepis</name>
    <dbReference type="NCBI Taxonomy" id="231916"/>
    <lineage>
        <taxon>Eukaryota</taxon>
        <taxon>Fungi</taxon>
        <taxon>Dikarya</taxon>
        <taxon>Basidiomycota</taxon>
        <taxon>Agaricomycotina</taxon>
        <taxon>Agaricomycetes</taxon>
        <taxon>Agaricomycetidae</taxon>
        <taxon>Agaricales</taxon>
        <taxon>Agaricineae</taxon>
        <taxon>Hymenogastraceae</taxon>
        <taxon>Gymnopilus</taxon>
    </lineage>
</organism>
<feature type="region of interest" description="Disordered" evidence="1">
    <location>
        <begin position="174"/>
        <end position="196"/>
    </location>
</feature>
<dbReference type="InParanoid" id="A0A409YN62"/>
<proteinExistence type="predicted"/>
<name>A0A409YN62_9AGAR</name>
<protein>
    <submittedName>
        <fullName evidence="2">Uncharacterized protein</fullName>
    </submittedName>
</protein>
<dbReference type="Proteomes" id="UP000284706">
    <property type="component" value="Unassembled WGS sequence"/>
</dbReference>
<gene>
    <name evidence="2" type="ORF">CVT26_002251</name>
</gene>
<evidence type="ECO:0000313" key="2">
    <source>
        <dbReference type="EMBL" id="PPR04480.1"/>
    </source>
</evidence>
<keyword evidence="3" id="KW-1185">Reference proteome</keyword>
<accession>A0A409YN62</accession>
<comment type="caution">
    <text evidence="2">The sequence shown here is derived from an EMBL/GenBank/DDBJ whole genome shotgun (WGS) entry which is preliminary data.</text>
</comment>